<feature type="region of interest" description="Disordered" evidence="1">
    <location>
        <begin position="230"/>
        <end position="249"/>
    </location>
</feature>
<keyword evidence="3" id="KW-1185">Reference proteome</keyword>
<comment type="caution">
    <text evidence="2">The sequence shown here is derived from an EMBL/GenBank/DDBJ whole genome shotgun (WGS) entry which is preliminary data.</text>
</comment>
<evidence type="ECO:0008006" key="4">
    <source>
        <dbReference type="Google" id="ProtNLM"/>
    </source>
</evidence>
<dbReference type="InterPro" id="IPR036388">
    <property type="entry name" value="WH-like_DNA-bd_sf"/>
</dbReference>
<feature type="compositionally biased region" description="Basic and acidic residues" evidence="1">
    <location>
        <begin position="102"/>
        <end position="113"/>
    </location>
</feature>
<dbReference type="Proteomes" id="UP000248795">
    <property type="component" value="Unassembled WGS sequence"/>
</dbReference>
<evidence type="ECO:0000256" key="1">
    <source>
        <dbReference type="SAM" id="MobiDB-lite"/>
    </source>
</evidence>
<dbReference type="Gene3D" id="1.10.10.10">
    <property type="entry name" value="Winged helix-like DNA-binding domain superfamily/Winged helix DNA-binding domain"/>
    <property type="match status" value="1"/>
</dbReference>
<organism evidence="2 3">
    <name type="scientific">Aestuariivirga litoralis</name>
    <dbReference type="NCBI Taxonomy" id="2650924"/>
    <lineage>
        <taxon>Bacteria</taxon>
        <taxon>Pseudomonadati</taxon>
        <taxon>Pseudomonadota</taxon>
        <taxon>Alphaproteobacteria</taxon>
        <taxon>Hyphomicrobiales</taxon>
        <taxon>Aestuariivirgaceae</taxon>
        <taxon>Aestuariivirga</taxon>
    </lineage>
</organism>
<dbReference type="EMBL" id="QKVK01000006">
    <property type="protein sequence ID" value="PZF76410.1"/>
    <property type="molecule type" value="Genomic_DNA"/>
</dbReference>
<reference evidence="3" key="1">
    <citation type="submission" date="2018-06" db="EMBL/GenBank/DDBJ databases">
        <title>Aestuariibacter litoralis strain KCTC 52945T.</title>
        <authorList>
            <person name="Li X."/>
            <person name="Salam N."/>
            <person name="Li J.-L."/>
            <person name="Chen Y.-M."/>
            <person name="Yang Z.-W."/>
            <person name="Zhang L.-Y."/>
            <person name="Han M.-X."/>
            <person name="Xiao M."/>
            <person name="Li W.-J."/>
        </authorList>
    </citation>
    <scope>NUCLEOTIDE SEQUENCE [LARGE SCALE GENOMIC DNA]</scope>
    <source>
        <strain evidence="3">KCTC 52945</strain>
    </source>
</reference>
<dbReference type="AlphaFoldDB" id="A0A2W2AUW6"/>
<proteinExistence type="predicted"/>
<dbReference type="RefSeq" id="WP_111199246.1">
    <property type="nucleotide sequence ID" value="NZ_QKVK01000006.1"/>
</dbReference>
<sequence length="265" mass="29545">MSDTFTKDRLQWLDAICAHADLDGAAFKLAYRISGHINRRTGDAWPSLGHLANVMGMNERSVRRRVDALVVRGFLSKTRGGDGRPNRYRMLLSDRTPMSEQDEGRPDTDVHSDISDRTFETARPDIPVTQTGHQCPPNSLKNSLKEPSEEEYISPTAPVNVTDDFEEIWTHYPRKVSKGRASSAYKAALKRADVLTIKAGVLRYAAERSGQDHKFTKHLASWLNGDCWLDEPSPPPTTTASRGPSWQSGKERTLAALRIVSGDNT</sequence>
<evidence type="ECO:0000313" key="3">
    <source>
        <dbReference type="Proteomes" id="UP000248795"/>
    </source>
</evidence>
<feature type="region of interest" description="Disordered" evidence="1">
    <location>
        <begin position="81"/>
        <end position="113"/>
    </location>
</feature>
<feature type="compositionally biased region" description="Polar residues" evidence="1">
    <location>
        <begin position="238"/>
        <end position="248"/>
    </location>
</feature>
<gene>
    <name evidence="2" type="ORF">DK847_14645</name>
</gene>
<evidence type="ECO:0000313" key="2">
    <source>
        <dbReference type="EMBL" id="PZF76410.1"/>
    </source>
</evidence>
<accession>A0A2W2AUW6</accession>
<name>A0A2W2AUW6_9HYPH</name>
<protein>
    <recommendedName>
        <fullName evidence="4">Helix-turn-helix domain-containing protein</fullName>
    </recommendedName>
</protein>